<keyword evidence="3" id="KW-0012">Acyltransferase</keyword>
<proteinExistence type="inferred from homology"/>
<evidence type="ECO:0000313" key="5">
    <source>
        <dbReference type="EMBL" id="MCD9640356.1"/>
    </source>
</evidence>
<accession>A0ABS8V1E8</accession>
<keyword evidence="4" id="KW-0472">Membrane</keyword>
<evidence type="ECO:0000256" key="4">
    <source>
        <dbReference type="SAM" id="Phobius"/>
    </source>
</evidence>
<comment type="caution">
    <text evidence="5">The sequence shown here is derived from an EMBL/GenBank/DDBJ whole genome shotgun (WGS) entry which is preliminary data.</text>
</comment>
<evidence type="ECO:0000256" key="1">
    <source>
        <dbReference type="ARBA" id="ARBA00009861"/>
    </source>
</evidence>
<feature type="transmembrane region" description="Helical" evidence="4">
    <location>
        <begin position="30"/>
        <end position="50"/>
    </location>
</feature>
<gene>
    <name evidence="5" type="ORF">HAX54_025632</name>
</gene>
<dbReference type="EMBL" id="JACEIK010003108">
    <property type="protein sequence ID" value="MCD9640356.1"/>
    <property type="molecule type" value="Genomic_DNA"/>
</dbReference>
<dbReference type="Gene3D" id="3.30.559.10">
    <property type="entry name" value="Chloramphenicol acetyltransferase-like domain"/>
    <property type="match status" value="1"/>
</dbReference>
<evidence type="ECO:0000313" key="6">
    <source>
        <dbReference type="Proteomes" id="UP000823775"/>
    </source>
</evidence>
<evidence type="ECO:0000256" key="3">
    <source>
        <dbReference type="ARBA" id="ARBA00023315"/>
    </source>
</evidence>
<keyword evidence="2" id="KW-0808">Transferase</keyword>
<reference evidence="5 6" key="1">
    <citation type="journal article" date="2021" name="BMC Genomics">
        <title>Datura genome reveals duplications of psychoactive alkaloid biosynthetic genes and high mutation rate following tissue culture.</title>
        <authorList>
            <person name="Rajewski A."/>
            <person name="Carter-House D."/>
            <person name="Stajich J."/>
            <person name="Litt A."/>
        </authorList>
    </citation>
    <scope>NUCLEOTIDE SEQUENCE [LARGE SCALE GENOMIC DNA]</scope>
    <source>
        <strain evidence="5">AR-01</strain>
    </source>
</reference>
<keyword evidence="6" id="KW-1185">Reference proteome</keyword>
<dbReference type="Proteomes" id="UP000823775">
    <property type="component" value="Unassembled WGS sequence"/>
</dbReference>
<comment type="similarity">
    <text evidence="1">Belongs to the plant acyltransferase family.</text>
</comment>
<dbReference type="InterPro" id="IPR023213">
    <property type="entry name" value="CAT-like_dom_sf"/>
</dbReference>
<keyword evidence="4" id="KW-0812">Transmembrane</keyword>
<name>A0ABS8V1E8_DATST</name>
<evidence type="ECO:0000256" key="2">
    <source>
        <dbReference type="ARBA" id="ARBA00022679"/>
    </source>
</evidence>
<organism evidence="5 6">
    <name type="scientific">Datura stramonium</name>
    <name type="common">Jimsonweed</name>
    <name type="synonym">Common thornapple</name>
    <dbReference type="NCBI Taxonomy" id="4076"/>
    <lineage>
        <taxon>Eukaryota</taxon>
        <taxon>Viridiplantae</taxon>
        <taxon>Streptophyta</taxon>
        <taxon>Embryophyta</taxon>
        <taxon>Tracheophyta</taxon>
        <taxon>Spermatophyta</taxon>
        <taxon>Magnoliopsida</taxon>
        <taxon>eudicotyledons</taxon>
        <taxon>Gunneridae</taxon>
        <taxon>Pentapetalae</taxon>
        <taxon>asterids</taxon>
        <taxon>lamiids</taxon>
        <taxon>Solanales</taxon>
        <taxon>Solanaceae</taxon>
        <taxon>Solanoideae</taxon>
        <taxon>Datureae</taxon>
        <taxon>Datura</taxon>
    </lineage>
</organism>
<protein>
    <submittedName>
        <fullName evidence="5">Uncharacterized protein</fullName>
    </submittedName>
</protein>
<dbReference type="PANTHER" id="PTHR31623:SF123">
    <property type="entry name" value="VINORINE SYNTHASE-LIKE"/>
    <property type="match status" value="1"/>
</dbReference>
<keyword evidence="4" id="KW-1133">Transmembrane helix</keyword>
<sequence length="197" mass="22288">MERKIEIVSMELIKPLSPTPNNLRFYEYSYLDQMAIPVFALFILLIEMMVMDHIPMRKQEFVAAAKFLPPPIPYVSNKSKLQIEFINFFSNEQRASKLFAFDASTIAVLKAMPFSNDVQVPTGVEVVSAVIWKCVTATSGNVPTTYKGENGSSDFPTLVTCMRRKSLSELSFKYADKQNRDEGIFAIHNDYCLFGAS</sequence>
<dbReference type="PANTHER" id="PTHR31623">
    <property type="entry name" value="F21J9.9"/>
    <property type="match status" value="1"/>
</dbReference>